<dbReference type="InterPro" id="IPR011006">
    <property type="entry name" value="CheY-like_superfamily"/>
</dbReference>
<dbReference type="InterPro" id="IPR000700">
    <property type="entry name" value="PAS-assoc_C"/>
</dbReference>
<dbReference type="InterPro" id="IPR001789">
    <property type="entry name" value="Sig_transdc_resp-reg_receiver"/>
</dbReference>
<organism evidence="12 13">
    <name type="scientific">Methanocalculus taiwanensis</name>
    <dbReference type="NCBI Taxonomy" id="106207"/>
    <lineage>
        <taxon>Archaea</taxon>
        <taxon>Methanobacteriati</taxon>
        <taxon>Methanobacteriota</taxon>
        <taxon>Stenosarchaea group</taxon>
        <taxon>Methanomicrobia</taxon>
        <taxon>Methanomicrobiales</taxon>
        <taxon>Methanocalculaceae</taxon>
        <taxon>Methanocalculus</taxon>
    </lineage>
</organism>
<keyword evidence="5" id="KW-0418">Kinase</keyword>
<dbReference type="InterPro" id="IPR013656">
    <property type="entry name" value="PAS_4"/>
</dbReference>
<evidence type="ECO:0000313" key="12">
    <source>
        <dbReference type="EMBL" id="MCQ1537410.1"/>
    </source>
</evidence>
<dbReference type="PANTHER" id="PTHR43304:SF1">
    <property type="entry name" value="PAC DOMAIN-CONTAINING PROTEIN"/>
    <property type="match status" value="1"/>
</dbReference>
<dbReference type="PROSITE" id="PS50109">
    <property type="entry name" value="HIS_KIN"/>
    <property type="match status" value="1"/>
</dbReference>
<feature type="domain" description="PAS" evidence="9">
    <location>
        <begin position="299"/>
        <end position="371"/>
    </location>
</feature>
<keyword evidence="13" id="KW-1185">Reference proteome</keyword>
<dbReference type="SUPFAM" id="SSF55874">
    <property type="entry name" value="ATPase domain of HSP90 chaperone/DNA topoisomerase II/histidine kinase"/>
    <property type="match status" value="1"/>
</dbReference>
<dbReference type="CDD" id="cd00075">
    <property type="entry name" value="HATPase"/>
    <property type="match status" value="1"/>
</dbReference>
<dbReference type="PROSITE" id="PS50110">
    <property type="entry name" value="RESPONSE_REGULATORY"/>
    <property type="match status" value="1"/>
</dbReference>
<dbReference type="Pfam" id="PF00072">
    <property type="entry name" value="Response_reg"/>
    <property type="match status" value="1"/>
</dbReference>
<dbReference type="PANTHER" id="PTHR43304">
    <property type="entry name" value="PHYTOCHROME-LIKE PROTEIN CPH1"/>
    <property type="match status" value="1"/>
</dbReference>
<feature type="domain" description="PAC" evidence="10">
    <location>
        <begin position="629"/>
        <end position="682"/>
    </location>
</feature>
<evidence type="ECO:0000256" key="6">
    <source>
        <dbReference type="PROSITE-ProRule" id="PRU00169"/>
    </source>
</evidence>
<feature type="domain" description="Ig-like" evidence="11">
    <location>
        <begin position="905"/>
        <end position="991"/>
    </location>
</feature>
<dbReference type="InterPro" id="IPR001610">
    <property type="entry name" value="PAC"/>
</dbReference>
<dbReference type="SMART" id="SM00448">
    <property type="entry name" value="REC"/>
    <property type="match status" value="1"/>
</dbReference>
<name>A0ABD4TJD5_9EURY</name>
<evidence type="ECO:0000259" key="11">
    <source>
        <dbReference type="PROSITE" id="PS50835"/>
    </source>
</evidence>
<reference evidence="12 13" key="1">
    <citation type="submission" date="2019-08" db="EMBL/GenBank/DDBJ databases">
        <authorList>
            <person name="Chen S.-C."/>
            <person name="Lai M.-C."/>
            <person name="You Y.-T."/>
        </authorList>
    </citation>
    <scope>NUCLEOTIDE SEQUENCE [LARGE SCALE GENOMIC DNA]</scope>
    <source>
        <strain evidence="12 13">P2F9704a</strain>
    </source>
</reference>
<feature type="domain" description="Response regulatory" evidence="8">
    <location>
        <begin position="27"/>
        <end position="142"/>
    </location>
</feature>
<feature type="domain" description="PAC" evidence="10">
    <location>
        <begin position="508"/>
        <end position="560"/>
    </location>
</feature>
<dbReference type="InterPro" id="IPR004358">
    <property type="entry name" value="Sig_transdc_His_kin-like_C"/>
</dbReference>
<feature type="domain" description="PAC" evidence="10">
    <location>
        <begin position="246"/>
        <end position="298"/>
    </location>
</feature>
<dbReference type="AlphaFoldDB" id="A0ABD4TJD5"/>
<dbReference type="Gene3D" id="3.40.50.2300">
    <property type="match status" value="1"/>
</dbReference>
<evidence type="ECO:0000256" key="4">
    <source>
        <dbReference type="ARBA" id="ARBA00022679"/>
    </source>
</evidence>
<evidence type="ECO:0000256" key="1">
    <source>
        <dbReference type="ARBA" id="ARBA00000085"/>
    </source>
</evidence>
<dbReference type="SMART" id="SM00091">
    <property type="entry name" value="PAS"/>
    <property type="match status" value="5"/>
</dbReference>
<dbReference type="Proteomes" id="UP001524383">
    <property type="component" value="Unassembled WGS sequence"/>
</dbReference>
<feature type="domain" description="PAC" evidence="10">
    <location>
        <begin position="375"/>
        <end position="428"/>
    </location>
</feature>
<dbReference type="InterPro" id="IPR052162">
    <property type="entry name" value="Sensor_kinase/Photoreceptor"/>
</dbReference>
<evidence type="ECO:0000256" key="5">
    <source>
        <dbReference type="ARBA" id="ARBA00022777"/>
    </source>
</evidence>
<dbReference type="SUPFAM" id="SSF52172">
    <property type="entry name" value="CheY-like"/>
    <property type="match status" value="1"/>
</dbReference>
<dbReference type="Pfam" id="PF08447">
    <property type="entry name" value="PAS_3"/>
    <property type="match status" value="1"/>
</dbReference>
<dbReference type="PROSITE" id="PS50835">
    <property type="entry name" value="IG_LIKE"/>
    <property type="match status" value="1"/>
</dbReference>
<dbReference type="InterPro" id="IPR005467">
    <property type="entry name" value="His_kinase_dom"/>
</dbReference>
<dbReference type="Pfam" id="PF08448">
    <property type="entry name" value="PAS_4"/>
    <property type="match status" value="1"/>
</dbReference>
<evidence type="ECO:0000259" key="8">
    <source>
        <dbReference type="PROSITE" id="PS50110"/>
    </source>
</evidence>
<dbReference type="InterPro" id="IPR003594">
    <property type="entry name" value="HATPase_dom"/>
</dbReference>
<dbReference type="SMART" id="SM00086">
    <property type="entry name" value="PAC"/>
    <property type="match status" value="4"/>
</dbReference>
<dbReference type="PROSITE" id="PS50113">
    <property type="entry name" value="PAC"/>
    <property type="match status" value="5"/>
</dbReference>
<sequence>MIEKVFSTSMFIIQSMRETEAEAVPISVLYVDDEPALLEIGKLFIEQSGDNSVTTALDAEEAIRLIDDQHFDVIVSDYQMPGMNGIAFLKHLRQSGNTIPFIIFTGRGREEVVIEALNSGADFYLQKGGDPRSQFAELTNMIRAAVSRIMAEKLTKESEKRLYDIIQFLPDPTFAIDAEGIVIAWNQAIEEMTGISAKDMVGKGDYEYAIPFYGERRPILIDLVSLSDEDLLHSKYASIRREGDTLIAETSLPRPLGRYAILAGKASPLYDENGDIVGSIETIRDITEQRHSEEALVESEERYRLTLDAANDGIWDWDIATGSAFFSPRWYSMLGYEPGEMPGSYANWRALVHPDDVEEAEAYIQNHIREGKGNFQLEFRMQTKDGGWRWILARGKIIGRDAEGRPLRLLGTHTDITERKEAEKALQKSERLYRLITENMTETISIMNLSLSFIYISPSIESLRGLTVQEALSQPLDFVLAPESLMIARQTFHEALEREASGEPVGVVSLDLETYRKDGTTIWVNNTMTFLRDSDGVATAILIVGRDVTKRKEAELEAERNNRLIEAMLDGIPDIVGLQLPDHTILRYNKAGYEILGMTPDEARGKRCYELIGRISPCEICATSKAVLSKKQEKVERYIPELGMFMECTSNPVLDENQEIELIIEVLHDITERKISEEQLILKDAAIEASLNGLVITDLSGGITYANPAFLAMWGASDQDEAIGRSILSLWTAEESGREIADAILGTGRWSGEVVGKRKDGSEIVVELATTLVRDASGTPIAMMGSCIDITWRKQEERALQRANKKLQILSSVTRHDIQNKIMAIDGYIWLKREQEGEQQDTFLDDIEKAVKSIERQIEFTREYESLGVQSPTWLPFTALIKAVDDGELPIIRHLCDELIVFADPMIQKVFFNLMENTIRHAEGASRVEIRCEEQKGQLVITWEDDGPGIPDSEKERIFERGFGKNTGFGLFLVREILAITGISIEENGKYGEGARFEMRVPEGGWRK</sequence>
<evidence type="ECO:0000256" key="3">
    <source>
        <dbReference type="ARBA" id="ARBA00022553"/>
    </source>
</evidence>
<evidence type="ECO:0000259" key="9">
    <source>
        <dbReference type="PROSITE" id="PS50112"/>
    </source>
</evidence>
<dbReference type="SUPFAM" id="SSF55785">
    <property type="entry name" value="PYP-like sensor domain (PAS domain)"/>
    <property type="match status" value="5"/>
</dbReference>
<evidence type="ECO:0000259" key="10">
    <source>
        <dbReference type="PROSITE" id="PS50113"/>
    </source>
</evidence>
<dbReference type="EMBL" id="VOTZ01000001">
    <property type="protein sequence ID" value="MCQ1537410.1"/>
    <property type="molecule type" value="Genomic_DNA"/>
</dbReference>
<feature type="domain" description="PAS" evidence="9">
    <location>
        <begin position="429"/>
        <end position="499"/>
    </location>
</feature>
<feature type="domain" description="Histidine kinase" evidence="7">
    <location>
        <begin position="813"/>
        <end position="1005"/>
    </location>
</feature>
<accession>A0ABD4TJD5</accession>
<dbReference type="Gene3D" id="3.30.565.10">
    <property type="entry name" value="Histidine kinase-like ATPase, C-terminal domain"/>
    <property type="match status" value="1"/>
</dbReference>
<keyword evidence="4" id="KW-0808">Transferase</keyword>
<dbReference type="GO" id="GO:0004673">
    <property type="term" value="F:protein histidine kinase activity"/>
    <property type="evidence" value="ECO:0007669"/>
    <property type="project" value="UniProtKB-EC"/>
</dbReference>
<feature type="modified residue" description="4-aspartylphosphate" evidence="6">
    <location>
        <position position="77"/>
    </location>
</feature>
<keyword evidence="3 6" id="KW-0597">Phosphoprotein</keyword>
<dbReference type="NCBIfam" id="TIGR00229">
    <property type="entry name" value="sensory_box"/>
    <property type="match status" value="5"/>
</dbReference>
<proteinExistence type="predicted"/>
<dbReference type="InterPro" id="IPR000014">
    <property type="entry name" value="PAS"/>
</dbReference>
<dbReference type="CDD" id="cd00156">
    <property type="entry name" value="REC"/>
    <property type="match status" value="1"/>
</dbReference>
<dbReference type="PRINTS" id="PR00344">
    <property type="entry name" value="BCTRLSENSOR"/>
</dbReference>
<dbReference type="CDD" id="cd00130">
    <property type="entry name" value="PAS"/>
    <property type="match status" value="4"/>
</dbReference>
<comment type="catalytic activity">
    <reaction evidence="1">
        <text>ATP + protein L-histidine = ADP + protein N-phospho-L-histidine.</text>
        <dbReference type="EC" id="2.7.13.3"/>
    </reaction>
</comment>
<dbReference type="InterPro" id="IPR013655">
    <property type="entry name" value="PAS_fold_3"/>
</dbReference>
<comment type="caution">
    <text evidence="12">The sequence shown here is derived from an EMBL/GenBank/DDBJ whole genome shotgun (WGS) entry which is preliminary data.</text>
</comment>
<feature type="domain" description="PAC" evidence="10">
    <location>
        <begin position="750"/>
        <end position="802"/>
    </location>
</feature>
<dbReference type="Gene3D" id="3.30.450.20">
    <property type="entry name" value="PAS domain"/>
    <property type="match status" value="5"/>
</dbReference>
<evidence type="ECO:0000313" key="13">
    <source>
        <dbReference type="Proteomes" id="UP001524383"/>
    </source>
</evidence>
<evidence type="ECO:0000259" key="7">
    <source>
        <dbReference type="PROSITE" id="PS50109"/>
    </source>
</evidence>
<dbReference type="Pfam" id="PF13426">
    <property type="entry name" value="PAS_9"/>
    <property type="match status" value="3"/>
</dbReference>
<dbReference type="InterPro" id="IPR007110">
    <property type="entry name" value="Ig-like_dom"/>
</dbReference>
<dbReference type="InterPro" id="IPR036890">
    <property type="entry name" value="HATPase_C_sf"/>
</dbReference>
<dbReference type="EC" id="2.7.13.3" evidence="2"/>
<dbReference type="SMART" id="SM00387">
    <property type="entry name" value="HATPase_c"/>
    <property type="match status" value="1"/>
</dbReference>
<feature type="domain" description="PAS" evidence="9">
    <location>
        <begin position="158"/>
        <end position="203"/>
    </location>
</feature>
<dbReference type="InterPro" id="IPR035965">
    <property type="entry name" value="PAS-like_dom_sf"/>
</dbReference>
<dbReference type="PROSITE" id="PS50112">
    <property type="entry name" value="PAS"/>
    <property type="match status" value="3"/>
</dbReference>
<evidence type="ECO:0000256" key="2">
    <source>
        <dbReference type="ARBA" id="ARBA00012438"/>
    </source>
</evidence>
<gene>
    <name evidence="12" type="ORF">FTO68_00090</name>
</gene>
<dbReference type="Pfam" id="PF02518">
    <property type="entry name" value="HATPase_c"/>
    <property type="match status" value="1"/>
</dbReference>
<dbReference type="FunFam" id="3.30.450.20:FF:000099">
    <property type="entry name" value="Sensory box sensor histidine kinase"/>
    <property type="match status" value="1"/>
</dbReference>
<protein>
    <recommendedName>
        <fullName evidence="2">histidine kinase</fullName>
        <ecNumber evidence="2">2.7.13.3</ecNumber>
    </recommendedName>
</protein>